<comment type="caution">
    <text evidence="2">The sequence shown here is derived from an EMBL/GenBank/DDBJ whole genome shotgun (WGS) entry which is preliminary data.</text>
</comment>
<feature type="transmembrane region" description="Helical" evidence="1">
    <location>
        <begin position="62"/>
        <end position="85"/>
    </location>
</feature>
<accession>A0A4S4LMM9</accession>
<gene>
    <name evidence="2" type="ORF">EW146_g6817</name>
</gene>
<evidence type="ECO:0000313" key="2">
    <source>
        <dbReference type="EMBL" id="THH13389.1"/>
    </source>
</evidence>
<name>A0A4S4LMM9_9AGAM</name>
<proteinExistence type="predicted"/>
<evidence type="ECO:0000313" key="3">
    <source>
        <dbReference type="Proteomes" id="UP000310158"/>
    </source>
</evidence>
<dbReference type="OrthoDB" id="3184377at2759"/>
<keyword evidence="1" id="KW-1133">Transmembrane helix</keyword>
<dbReference type="EMBL" id="SGPL01000358">
    <property type="protein sequence ID" value="THH13389.1"/>
    <property type="molecule type" value="Genomic_DNA"/>
</dbReference>
<keyword evidence="1" id="KW-0812">Transmembrane</keyword>
<keyword evidence="3" id="KW-1185">Reference proteome</keyword>
<dbReference type="Proteomes" id="UP000310158">
    <property type="component" value="Unassembled WGS sequence"/>
</dbReference>
<evidence type="ECO:0000256" key="1">
    <source>
        <dbReference type="SAM" id="Phobius"/>
    </source>
</evidence>
<dbReference type="AlphaFoldDB" id="A0A4S4LMM9"/>
<reference evidence="2 3" key="1">
    <citation type="submission" date="2019-02" db="EMBL/GenBank/DDBJ databases">
        <title>Genome sequencing of the rare red list fungi Bondarzewia mesenterica.</title>
        <authorList>
            <person name="Buettner E."/>
            <person name="Kellner H."/>
        </authorList>
    </citation>
    <scope>NUCLEOTIDE SEQUENCE [LARGE SCALE GENOMIC DNA]</scope>
    <source>
        <strain evidence="2 3">DSM 108281</strain>
    </source>
</reference>
<protein>
    <submittedName>
        <fullName evidence="2">Uncharacterized protein</fullName>
    </submittedName>
</protein>
<organism evidence="2 3">
    <name type="scientific">Bondarzewia mesenterica</name>
    <dbReference type="NCBI Taxonomy" id="1095465"/>
    <lineage>
        <taxon>Eukaryota</taxon>
        <taxon>Fungi</taxon>
        <taxon>Dikarya</taxon>
        <taxon>Basidiomycota</taxon>
        <taxon>Agaricomycotina</taxon>
        <taxon>Agaricomycetes</taxon>
        <taxon>Russulales</taxon>
        <taxon>Bondarzewiaceae</taxon>
        <taxon>Bondarzewia</taxon>
    </lineage>
</organism>
<keyword evidence="1" id="KW-0472">Membrane</keyword>
<sequence length="158" mass="17445">MSTHLEADYPPCYKFDGDSCLKAPLQRGTPTIPPSSPSTTRLTARNASESAVLHGHKAKTPIVSAIITSSCLVLGWSILFILWVIKRYRKRQRVRTGLAPQEHEKGDIPKYLIPPDPAVLSGLKPGELERPTNGRRTVSDSVVVVEEAYRLTPIRSMS</sequence>